<gene>
    <name evidence="1" type="ORF">QUV96_03435</name>
</gene>
<reference evidence="2" key="2">
    <citation type="submission" date="2023-06" db="EMBL/GenBank/DDBJ databases">
        <title>Identification and characterization of horizontal gene transfer across gut microbiota members of farm animals based on homology search.</title>
        <authorList>
            <person name="Zeman M."/>
            <person name="Kubasova T."/>
            <person name="Jahodarova E."/>
            <person name="Nykrynova M."/>
            <person name="Rychlik I."/>
        </authorList>
    </citation>
    <scope>NUCLEOTIDE SEQUENCE [LARGE SCALE GENOMIC DNA]</scope>
    <source>
        <strain evidence="2">ET39</strain>
    </source>
</reference>
<dbReference type="PANTHER" id="PTHR11669:SF8">
    <property type="entry name" value="DNA POLYMERASE III SUBUNIT DELTA"/>
    <property type="match status" value="1"/>
</dbReference>
<accession>A0ABT7UAM4</accession>
<evidence type="ECO:0000313" key="1">
    <source>
        <dbReference type="EMBL" id="MDM8156691.1"/>
    </source>
</evidence>
<organism evidence="1 2">
    <name type="scientific">Amedibacillus dolichus</name>
    <dbReference type="NCBI Taxonomy" id="31971"/>
    <lineage>
        <taxon>Bacteria</taxon>
        <taxon>Bacillati</taxon>
        <taxon>Bacillota</taxon>
        <taxon>Erysipelotrichia</taxon>
        <taxon>Erysipelotrichales</taxon>
        <taxon>Erysipelotrichaceae</taxon>
        <taxon>Amedibacillus</taxon>
    </lineage>
</organism>
<name>A0ABT7UAM4_9FIRM</name>
<evidence type="ECO:0000313" key="2">
    <source>
        <dbReference type="Proteomes" id="UP001529340"/>
    </source>
</evidence>
<reference evidence="1 2" key="3">
    <citation type="submission" date="2023-06" db="EMBL/GenBank/DDBJ databases">
        <authorList>
            <person name="Zeman M."/>
            <person name="Kubasova T."/>
            <person name="Jahodarova E."/>
            <person name="Nykrynova M."/>
            <person name="Rychlik I."/>
        </authorList>
    </citation>
    <scope>NUCLEOTIDE SEQUENCE [LARGE SCALE GENOMIC DNA]</scope>
    <source>
        <strain evidence="1 2">ET39</strain>
    </source>
</reference>
<comment type="caution">
    <text evidence="1">The sequence shown here is derived from an EMBL/GenBank/DDBJ whole genome shotgun (WGS) entry which is preliminary data.</text>
</comment>
<dbReference type="InterPro" id="IPR027417">
    <property type="entry name" value="P-loop_NTPase"/>
</dbReference>
<dbReference type="EMBL" id="JAUDCG010000010">
    <property type="protein sequence ID" value="MDM8156691.1"/>
    <property type="molecule type" value="Genomic_DNA"/>
</dbReference>
<keyword evidence="2" id="KW-1185">Reference proteome</keyword>
<sequence length="327" mass="37597">MRKEELREQQPIVWRTLGNALRDQRYAHAYLFYGPKGTGKEAMAQLFAQSILCKERIDGFACEQCNVCRRIAEREYADYAWIDGSETSIKKSDIVRLQEMFVKTALEEDSHKIYVMNHVENATGEAMNALLKFLEEPVSGVVAILISDQLESVLPTIVSRCQCIPFHALNRQKSYAQGINVCDAYDAYLLSCAHCSGSQMQTISESEEYQHARYAFFETAQRLVRSVDDAALFLQLNGYPSKGKMTGKGSFSWFLDMMIRFVKDCAQPQITCQDVQYRSLWEQQPWEREQLIAILQILLNKKDLLRRSVNLGLLADQMMAELKEVRR</sequence>
<dbReference type="PANTHER" id="PTHR11669">
    <property type="entry name" value="REPLICATION FACTOR C / DNA POLYMERASE III GAMMA-TAU SUBUNIT"/>
    <property type="match status" value="1"/>
</dbReference>
<dbReference type="InterPro" id="IPR050238">
    <property type="entry name" value="DNA_Rep/Repair_Clamp_Loader"/>
</dbReference>
<dbReference type="Gene3D" id="3.40.50.300">
    <property type="entry name" value="P-loop containing nucleotide triphosphate hydrolases"/>
    <property type="match status" value="1"/>
</dbReference>
<protein>
    <submittedName>
        <fullName evidence="1">AAA family ATPase</fullName>
    </submittedName>
</protein>
<proteinExistence type="predicted"/>
<dbReference type="SUPFAM" id="SSF52540">
    <property type="entry name" value="P-loop containing nucleoside triphosphate hydrolases"/>
    <property type="match status" value="1"/>
</dbReference>
<reference evidence="1 2" key="1">
    <citation type="submission" date="2023-06" db="EMBL/GenBank/DDBJ databases">
        <title>Identification and characterization of horizontal gene transfer across gut microbiota members of farm animals based on homology search.</title>
        <authorList>
            <person name="Schwarzerova J."/>
            <person name="Nykrynova M."/>
            <person name="Jureckova K."/>
            <person name="Cejkova D."/>
            <person name="Rychlik I."/>
        </authorList>
    </citation>
    <scope>NUCLEOTIDE SEQUENCE [LARGE SCALE GENOMIC DNA]</scope>
    <source>
        <strain evidence="1 2">ET39</strain>
    </source>
</reference>
<dbReference type="RefSeq" id="WP_289607156.1">
    <property type="nucleotide sequence ID" value="NZ_JAUDCG010000010.1"/>
</dbReference>
<dbReference type="Proteomes" id="UP001529340">
    <property type="component" value="Unassembled WGS sequence"/>
</dbReference>
<dbReference type="Pfam" id="PF13177">
    <property type="entry name" value="DNA_pol3_delta2"/>
    <property type="match status" value="1"/>
</dbReference>